<dbReference type="STRING" id="1526658.BHK69_00700"/>
<keyword evidence="1" id="KW-0732">Signal</keyword>
<proteinExistence type="predicted"/>
<accession>A0A1D7TVR7</accession>
<dbReference type="EMBL" id="CP017147">
    <property type="protein sequence ID" value="AOO79210.1"/>
    <property type="molecule type" value="Genomic_DNA"/>
</dbReference>
<keyword evidence="3" id="KW-1185">Reference proteome</keyword>
<reference evidence="2 3" key="1">
    <citation type="journal article" date="2015" name="Antonie Van Leeuwenhoek">
        <title>Bosea vaviloviae sp. nov., a new species of slow-growing rhizobia isolated from nodules of the relict species Vavilovia formosa (Stev.) Fed.</title>
        <authorList>
            <person name="Safronova V.I."/>
            <person name="Kuznetsova I.G."/>
            <person name="Sazanova A.L."/>
            <person name="Kimeklis A.K."/>
            <person name="Belimov A.A."/>
            <person name="Andronov E.E."/>
            <person name="Pinaev A.G."/>
            <person name="Chizhevskaya E.P."/>
            <person name="Pukhaev A.R."/>
            <person name="Popov K.P."/>
            <person name="Willems A."/>
            <person name="Tikhonovich I.A."/>
        </authorList>
    </citation>
    <scope>NUCLEOTIDE SEQUENCE [LARGE SCALE GENOMIC DNA]</scope>
    <source>
        <strain evidence="2 3">Vaf18</strain>
    </source>
</reference>
<evidence type="ECO:0008006" key="4">
    <source>
        <dbReference type="Google" id="ProtNLM"/>
    </source>
</evidence>
<dbReference type="RefSeq" id="WP_069688435.1">
    <property type="nucleotide sequence ID" value="NZ_CP017147.1"/>
</dbReference>
<feature type="chain" id="PRO_5009099715" description="C-type lysozyme inhibitor domain-containing protein" evidence="1">
    <location>
        <begin position="24"/>
        <end position="120"/>
    </location>
</feature>
<sequence>MTMISQVSLVAGLMMVSISGALAAPRYLSCEFAQPSGKPQIFNFALDASSGTLGIHVPSTGSERQVKAAFAANTVTANEGAVAWEIDPSKLTVVRDKRMVGEKDRGVCKAISAGESGFDQ</sequence>
<dbReference type="AlphaFoldDB" id="A0A1D7TVR7"/>
<dbReference type="OrthoDB" id="8296280at2"/>
<name>A0A1D7TVR7_9HYPH</name>
<gene>
    <name evidence="2" type="ORF">BHK69_00700</name>
</gene>
<feature type="signal peptide" evidence="1">
    <location>
        <begin position="1"/>
        <end position="23"/>
    </location>
</feature>
<protein>
    <recommendedName>
        <fullName evidence="4">C-type lysozyme inhibitor domain-containing protein</fullName>
    </recommendedName>
</protein>
<dbReference type="KEGG" id="bvv:BHK69_00700"/>
<organism evidence="2 3">
    <name type="scientific">Bosea vaviloviae</name>
    <dbReference type="NCBI Taxonomy" id="1526658"/>
    <lineage>
        <taxon>Bacteria</taxon>
        <taxon>Pseudomonadati</taxon>
        <taxon>Pseudomonadota</taxon>
        <taxon>Alphaproteobacteria</taxon>
        <taxon>Hyphomicrobiales</taxon>
        <taxon>Boseaceae</taxon>
        <taxon>Bosea</taxon>
    </lineage>
</organism>
<evidence type="ECO:0000313" key="3">
    <source>
        <dbReference type="Proteomes" id="UP000094969"/>
    </source>
</evidence>
<dbReference type="Proteomes" id="UP000094969">
    <property type="component" value="Chromosome"/>
</dbReference>
<evidence type="ECO:0000313" key="2">
    <source>
        <dbReference type="EMBL" id="AOO79210.1"/>
    </source>
</evidence>
<evidence type="ECO:0000256" key="1">
    <source>
        <dbReference type="SAM" id="SignalP"/>
    </source>
</evidence>